<protein>
    <submittedName>
        <fullName evidence="8">S8 family serine peptidase</fullName>
    </submittedName>
</protein>
<dbReference type="PRINTS" id="PR00723">
    <property type="entry name" value="SUBTILISIN"/>
</dbReference>
<evidence type="ECO:0000256" key="2">
    <source>
        <dbReference type="ARBA" id="ARBA00022670"/>
    </source>
</evidence>
<reference evidence="8" key="1">
    <citation type="submission" date="2022-06" db="EMBL/GenBank/DDBJ databases">
        <title>Diverse halophilic archaea isolated from saline environments.</title>
        <authorList>
            <person name="Cui H.-L."/>
        </authorList>
    </citation>
    <scope>NUCLEOTIDE SEQUENCE</scope>
    <source>
        <strain evidence="8">WLHS1</strain>
    </source>
</reference>
<dbReference type="PANTHER" id="PTHR43806">
    <property type="entry name" value="PEPTIDASE S8"/>
    <property type="match status" value="1"/>
</dbReference>
<dbReference type="GO" id="GO:0004252">
    <property type="term" value="F:serine-type endopeptidase activity"/>
    <property type="evidence" value="ECO:0007669"/>
    <property type="project" value="InterPro"/>
</dbReference>
<dbReference type="InterPro" id="IPR000209">
    <property type="entry name" value="Peptidase_S8/S53_dom"/>
</dbReference>
<dbReference type="RefSeq" id="WP_254156784.1">
    <property type="nucleotide sequence ID" value="NZ_CP100355.1"/>
</dbReference>
<dbReference type="PROSITE" id="PS51892">
    <property type="entry name" value="SUBTILASE"/>
    <property type="match status" value="1"/>
</dbReference>
<dbReference type="Pfam" id="PF00082">
    <property type="entry name" value="Peptidase_S8"/>
    <property type="match status" value="1"/>
</dbReference>
<dbReference type="KEGG" id="sawl:NGM29_13265"/>
<evidence type="ECO:0000256" key="1">
    <source>
        <dbReference type="ARBA" id="ARBA00011073"/>
    </source>
</evidence>
<dbReference type="SUPFAM" id="SSF52743">
    <property type="entry name" value="Subtilisin-like"/>
    <property type="match status" value="1"/>
</dbReference>
<keyword evidence="9" id="KW-1185">Reference proteome</keyword>
<dbReference type="EMBL" id="CP100355">
    <property type="protein sequence ID" value="UTF52746.1"/>
    <property type="molecule type" value="Genomic_DNA"/>
</dbReference>
<dbReference type="AlphaFoldDB" id="A0A9E7N8C9"/>
<evidence type="ECO:0000256" key="3">
    <source>
        <dbReference type="ARBA" id="ARBA00022801"/>
    </source>
</evidence>
<dbReference type="GeneID" id="73291033"/>
<evidence type="ECO:0000256" key="6">
    <source>
        <dbReference type="SAM" id="MobiDB-lite"/>
    </source>
</evidence>
<feature type="domain" description="Peptidase S8/S53" evidence="7">
    <location>
        <begin position="513"/>
        <end position="745"/>
    </location>
</feature>
<dbReference type="Proteomes" id="UP001056855">
    <property type="component" value="Chromosome"/>
</dbReference>
<organism evidence="8 9">
    <name type="scientific">Natronosalvus rutilus</name>
    <dbReference type="NCBI Taxonomy" id="2953753"/>
    <lineage>
        <taxon>Archaea</taxon>
        <taxon>Methanobacteriati</taxon>
        <taxon>Methanobacteriota</taxon>
        <taxon>Stenosarchaea group</taxon>
        <taxon>Halobacteria</taxon>
        <taxon>Halobacteriales</taxon>
        <taxon>Natrialbaceae</taxon>
        <taxon>Natronosalvus</taxon>
    </lineage>
</organism>
<comment type="similarity">
    <text evidence="1 5">Belongs to the peptidase S8 family.</text>
</comment>
<dbReference type="InterPro" id="IPR015500">
    <property type="entry name" value="Peptidase_S8_subtilisin-rel"/>
</dbReference>
<evidence type="ECO:0000259" key="7">
    <source>
        <dbReference type="Pfam" id="PF00082"/>
    </source>
</evidence>
<evidence type="ECO:0000313" key="8">
    <source>
        <dbReference type="EMBL" id="UTF52746.1"/>
    </source>
</evidence>
<evidence type="ECO:0000256" key="4">
    <source>
        <dbReference type="ARBA" id="ARBA00022825"/>
    </source>
</evidence>
<keyword evidence="4" id="KW-0720">Serine protease</keyword>
<accession>A0A9E7N8C9</accession>
<keyword evidence="2" id="KW-0645">Protease</keyword>
<comment type="caution">
    <text evidence="5">Lacks conserved residue(s) required for the propagation of feature annotation.</text>
</comment>
<evidence type="ECO:0000313" key="9">
    <source>
        <dbReference type="Proteomes" id="UP001056855"/>
    </source>
</evidence>
<feature type="region of interest" description="Disordered" evidence="6">
    <location>
        <begin position="748"/>
        <end position="798"/>
    </location>
</feature>
<proteinExistence type="inferred from homology"/>
<sequence length="798" mass="84673">MKRRGFLQAIGTLAVMPAQYVPLLSSPFGSDTLTASALELGSLWRPKLTSDDLPTFGSAGDLAWAVHYETDADLESLEAWISQVDGVVDLTHIEALNTEIIRAPTSLMGVHFLDRALGRGLASKSYVTRIEPIVGFERPEPLDLIPDQSEFDTPDYLDRRGNNYPLDGIAFETRPTTIEVARKSLGVNRATIPDDTEPVSIGVVDSGANVVDGRVFGRGQRGSPIRIAKGAHFTDTGRSEITVSEGMVTAENTTETDWRNAESFEGLVIQGFEENSSLVLSLDEITVSVATDTEWSNGTLTDTVVTNGTLELATDAEGNYLTSGTYESEWHDLGEEASPSNFTSIETLNSQTITYEFRSADDATGTNATAWQTDITALPNTQFLQVRITLETTDTTTTPTVDDYTSTATATADATYVGDTHYLRSIDSGSATLENVADVMATLTLEGRPDSETAWETIDEVTASGSGEHAFDLSTAGADLEQWRVSMTVTPDVPESATLELQAEQVTSPVQVQNGESDWDPIKDGNDHGTWCLSAMAADPGDDAYTGLTNGTDPELVVARALDVDGSGSTAAITNAIVWCTDQGVDVLNLSLGSYVYSETLADAIEYFYENGGSAVVAAAGNDRQVTRTVNTPASLESVIAANATTNSPPSEARVSNFGNVGPSDGVADLSDGKTHGVSVDVAAPGMKLEALLATTGSTRTRRSELSGTSMASPLVAALVAILLAAEPSLKGDHEAVRERLLESCEPIPKAGETEVGAGMPQLDRLLEGDPPDETQVDVQTSAADSRDTVNRILSGNP</sequence>
<keyword evidence="3" id="KW-0378">Hydrolase</keyword>
<evidence type="ECO:0000256" key="5">
    <source>
        <dbReference type="PROSITE-ProRule" id="PRU01240"/>
    </source>
</evidence>
<dbReference type="Gene3D" id="3.40.50.200">
    <property type="entry name" value="Peptidase S8/S53 domain"/>
    <property type="match status" value="1"/>
</dbReference>
<name>A0A9E7N8C9_9EURY</name>
<gene>
    <name evidence="8" type="ORF">NGM29_13265</name>
</gene>
<dbReference type="PROSITE" id="PS00138">
    <property type="entry name" value="SUBTILASE_SER"/>
    <property type="match status" value="1"/>
</dbReference>
<dbReference type="InterPro" id="IPR023828">
    <property type="entry name" value="Peptidase_S8_Ser-AS"/>
</dbReference>
<dbReference type="InterPro" id="IPR050131">
    <property type="entry name" value="Peptidase_S8_subtilisin-like"/>
</dbReference>
<dbReference type="PANTHER" id="PTHR43806:SF11">
    <property type="entry name" value="CEREVISIN-RELATED"/>
    <property type="match status" value="1"/>
</dbReference>
<dbReference type="GO" id="GO:0006508">
    <property type="term" value="P:proteolysis"/>
    <property type="evidence" value="ECO:0007669"/>
    <property type="project" value="UniProtKB-KW"/>
</dbReference>
<dbReference type="InterPro" id="IPR036852">
    <property type="entry name" value="Peptidase_S8/S53_dom_sf"/>
</dbReference>